<accession>A0ABW9AFB4</accession>
<dbReference type="RefSeq" id="WP_408160354.1">
    <property type="nucleotide sequence ID" value="NZ_JAQQFM010000012.1"/>
</dbReference>
<reference evidence="1 2" key="1">
    <citation type="journal article" date="2024" name="Chem. Sci.">
        <title>Discovery of megapolipeptins by genome mining of a Burkholderiales bacteria collection.</title>
        <authorList>
            <person name="Paulo B.S."/>
            <person name="Recchia M.J.J."/>
            <person name="Lee S."/>
            <person name="Fergusson C.H."/>
            <person name="Romanowski S.B."/>
            <person name="Hernandez A."/>
            <person name="Krull N."/>
            <person name="Liu D.Y."/>
            <person name="Cavanagh H."/>
            <person name="Bos A."/>
            <person name="Gray C.A."/>
            <person name="Murphy B.T."/>
            <person name="Linington R.G."/>
            <person name="Eustaquio A.S."/>
        </authorList>
    </citation>
    <scope>NUCLEOTIDE SEQUENCE [LARGE SCALE GENOMIC DNA]</scope>
    <source>
        <strain evidence="1 2">RL21-008-BIB-A</strain>
    </source>
</reference>
<gene>
    <name evidence="1" type="ORF">PQR62_22775</name>
</gene>
<dbReference type="Proteomes" id="UP001629246">
    <property type="component" value="Unassembled WGS sequence"/>
</dbReference>
<proteinExistence type="predicted"/>
<name>A0ABW9AFB4_9BURK</name>
<keyword evidence="2" id="KW-1185">Reference proteome</keyword>
<comment type="caution">
    <text evidence="1">The sequence shown here is derived from an EMBL/GenBank/DDBJ whole genome shotgun (WGS) entry which is preliminary data.</text>
</comment>
<evidence type="ECO:0000313" key="1">
    <source>
        <dbReference type="EMBL" id="MFL9927115.1"/>
    </source>
</evidence>
<evidence type="ECO:0000313" key="2">
    <source>
        <dbReference type="Proteomes" id="UP001629246"/>
    </source>
</evidence>
<protein>
    <submittedName>
        <fullName evidence="1">Uncharacterized protein</fullName>
    </submittedName>
</protein>
<sequence>MKTADHDRLFFCLHSGQTLNLKTAGMCRIYPMFLVRNRRKMSRSASLPSIAELASKALCALFSVLEPGSREAERKPAAM</sequence>
<dbReference type="EMBL" id="JAQQFM010000012">
    <property type="protein sequence ID" value="MFL9927115.1"/>
    <property type="molecule type" value="Genomic_DNA"/>
</dbReference>
<organism evidence="1 2">
    <name type="scientific">Herbaspirillum lusitanum</name>
    <dbReference type="NCBI Taxonomy" id="213312"/>
    <lineage>
        <taxon>Bacteria</taxon>
        <taxon>Pseudomonadati</taxon>
        <taxon>Pseudomonadota</taxon>
        <taxon>Betaproteobacteria</taxon>
        <taxon>Burkholderiales</taxon>
        <taxon>Oxalobacteraceae</taxon>
        <taxon>Herbaspirillum</taxon>
    </lineage>
</organism>